<dbReference type="EMBL" id="AOET01000087">
    <property type="protein sequence ID" value="ELW32819.1"/>
    <property type="molecule type" value="Genomic_DNA"/>
</dbReference>
<dbReference type="AlphaFoldDB" id="A0AAV3I4P8"/>
<dbReference type="RefSeq" id="WP_001693525.1">
    <property type="nucleotide sequence ID" value="NZ_AOET01000087.1"/>
</dbReference>
<dbReference type="Proteomes" id="UP000011584">
    <property type="component" value="Unassembled WGS sequence"/>
</dbReference>
<proteinExistence type="predicted"/>
<gene>
    <name evidence="1" type="ORF">EC34880_2756</name>
</gene>
<evidence type="ECO:0000313" key="2">
    <source>
        <dbReference type="Proteomes" id="UP000011584"/>
    </source>
</evidence>
<organism evidence="1 2">
    <name type="scientific">Escherichia coli 3.4880</name>
    <dbReference type="NCBI Taxonomy" id="1051347"/>
    <lineage>
        <taxon>Bacteria</taxon>
        <taxon>Pseudomonadati</taxon>
        <taxon>Pseudomonadota</taxon>
        <taxon>Gammaproteobacteria</taxon>
        <taxon>Enterobacterales</taxon>
        <taxon>Enterobacteriaceae</taxon>
        <taxon>Escherichia</taxon>
    </lineage>
</organism>
<dbReference type="GO" id="GO:0003677">
    <property type="term" value="F:DNA binding"/>
    <property type="evidence" value="ECO:0007669"/>
    <property type="project" value="InterPro"/>
</dbReference>
<accession>A0AAV3I4P8</accession>
<sequence>MSTALATLAGKLAERVGMDSVDPQELITTLRQTAFKGDASDAQFIALLIVANQYGLNPWTKEIYAFPDKQNGIV</sequence>
<dbReference type="InterPro" id="IPR018330">
    <property type="entry name" value="RecT_fam"/>
</dbReference>
<dbReference type="GO" id="GO:0006259">
    <property type="term" value="P:DNA metabolic process"/>
    <property type="evidence" value="ECO:0007669"/>
    <property type="project" value="InterPro"/>
</dbReference>
<name>A0AAV3I4P8_ECOLX</name>
<dbReference type="Pfam" id="PF03837">
    <property type="entry name" value="RecT"/>
    <property type="match status" value="1"/>
</dbReference>
<comment type="caution">
    <text evidence="1">The sequence shown here is derived from an EMBL/GenBank/DDBJ whole genome shotgun (WGS) entry which is preliminary data.</text>
</comment>
<reference evidence="1 2" key="1">
    <citation type="submission" date="2012-11" db="EMBL/GenBank/DDBJ databases">
        <title>Genomic anatomy of Escherichia coli O157:H7 outbreaks.</title>
        <authorList>
            <person name="Tracy H.T."/>
            <person name="Eppinger M."/>
            <person name="Daugherty S."/>
            <person name="Agrawal S."/>
            <person name="Galens K."/>
            <person name="Tallon L."/>
            <person name="Shefchek K."/>
            <person name="Parankush S."/>
            <person name="Cebula T.A."/>
            <person name="Feng P."/>
            <person name="Soderlund R."/>
            <person name="Mammel M.K."/>
            <person name="DebRoy C."/>
            <person name="Dudley E.G."/>
            <person name="Tarr P.I."/>
            <person name="Fraser-Liggett C."/>
            <person name="Ravel J."/>
        </authorList>
    </citation>
    <scope>NUCLEOTIDE SEQUENCE [LARGE SCALE GENOMIC DNA]</scope>
    <source>
        <strain evidence="1 2">3.4880</strain>
    </source>
</reference>
<evidence type="ECO:0000313" key="1">
    <source>
        <dbReference type="EMBL" id="ELW32819.1"/>
    </source>
</evidence>
<protein>
    <submittedName>
        <fullName evidence="1">RecT family protein</fullName>
    </submittedName>
</protein>
<feature type="non-terminal residue" evidence="1">
    <location>
        <position position="74"/>
    </location>
</feature>